<evidence type="ECO:0000313" key="2">
    <source>
        <dbReference type="EMBL" id="OJH39291.1"/>
    </source>
</evidence>
<name>A0A1L9BAN2_9BACT</name>
<proteinExistence type="predicted"/>
<dbReference type="AlphaFoldDB" id="A0A1L9BAN2"/>
<protein>
    <recommendedName>
        <fullName evidence="4">Dickkopf N-terminal cysteine-rich domain-containing protein</fullName>
    </recommendedName>
</protein>
<dbReference type="EMBL" id="MPIN01000004">
    <property type="protein sequence ID" value="OJH39291.1"/>
    <property type="molecule type" value="Genomic_DNA"/>
</dbReference>
<reference evidence="2 3" key="2">
    <citation type="submission" date="2016-12" db="EMBL/GenBank/DDBJ databases">
        <title>Draft Genome Sequence of Cystobacter ferrugineus Strain Cbfe23.</title>
        <authorList>
            <person name="Akbar S."/>
            <person name="Dowd S.E."/>
            <person name="Stevens D.C."/>
        </authorList>
    </citation>
    <scope>NUCLEOTIDE SEQUENCE [LARGE SCALE GENOMIC DNA]</scope>
    <source>
        <strain evidence="2 3">Cbfe23</strain>
    </source>
</reference>
<sequence>MQLRTMAWMRAALSALGMWGAACASDADLSCQGDQDCLDSEICHPDEHECVRRCSTSKECFPARPNCQELSPPSNTTRICKA</sequence>
<organism evidence="2 3">
    <name type="scientific">Cystobacter ferrugineus</name>
    <dbReference type="NCBI Taxonomy" id="83449"/>
    <lineage>
        <taxon>Bacteria</taxon>
        <taxon>Pseudomonadati</taxon>
        <taxon>Myxococcota</taxon>
        <taxon>Myxococcia</taxon>
        <taxon>Myxococcales</taxon>
        <taxon>Cystobacterineae</taxon>
        <taxon>Archangiaceae</taxon>
        <taxon>Cystobacter</taxon>
    </lineage>
</organism>
<gene>
    <name evidence="2" type="ORF">BON30_17380</name>
</gene>
<feature type="chain" id="PRO_5010246168" description="Dickkopf N-terminal cysteine-rich domain-containing protein" evidence="1">
    <location>
        <begin position="25"/>
        <end position="82"/>
    </location>
</feature>
<comment type="caution">
    <text evidence="2">The sequence shown here is derived from an EMBL/GenBank/DDBJ whole genome shotgun (WGS) entry which is preliminary data.</text>
</comment>
<accession>A0A1L9BAN2</accession>
<dbReference type="RefSeq" id="WP_071899464.1">
    <property type="nucleotide sequence ID" value="NZ_MPIN01000004.1"/>
</dbReference>
<dbReference type="Proteomes" id="UP000182229">
    <property type="component" value="Unassembled WGS sequence"/>
</dbReference>
<dbReference type="PROSITE" id="PS51257">
    <property type="entry name" value="PROKAR_LIPOPROTEIN"/>
    <property type="match status" value="1"/>
</dbReference>
<evidence type="ECO:0000313" key="3">
    <source>
        <dbReference type="Proteomes" id="UP000182229"/>
    </source>
</evidence>
<keyword evidence="3" id="KW-1185">Reference proteome</keyword>
<dbReference type="OrthoDB" id="5523425at2"/>
<evidence type="ECO:0000256" key="1">
    <source>
        <dbReference type="SAM" id="SignalP"/>
    </source>
</evidence>
<evidence type="ECO:0008006" key="4">
    <source>
        <dbReference type="Google" id="ProtNLM"/>
    </source>
</evidence>
<keyword evidence="1" id="KW-0732">Signal</keyword>
<feature type="signal peptide" evidence="1">
    <location>
        <begin position="1"/>
        <end position="24"/>
    </location>
</feature>
<reference evidence="3" key="1">
    <citation type="submission" date="2016-11" db="EMBL/GenBank/DDBJ databases">
        <authorList>
            <person name="Shukria A."/>
            <person name="Stevens D.C."/>
        </authorList>
    </citation>
    <scope>NUCLEOTIDE SEQUENCE [LARGE SCALE GENOMIC DNA]</scope>
    <source>
        <strain evidence="3">Cbfe23</strain>
    </source>
</reference>